<sequence length="180" mass="20416">MLAASAARYGLAIVQLDSGQPAAAEETLAPLLDNSPLEPFYIDVESDILINQQRYDEALAMLEHAYIRRPNEEVITINYANAAIKAGQPRLSIKLLRDFLLREPKHLLALQILSDAYRDVGDIAQMYETNAEVIALYGGFRNAIDQLHTAYTRTDNDLTKKRIQARIEQMREMEQRARTL</sequence>
<reference evidence="1 2" key="1">
    <citation type="journal article" date="2012" name="J. Bacteriol.">
        <title>Genome Sequence of Idiomarina xiamenensis Type Strain 10-D-4.</title>
        <authorList>
            <person name="Lai Q."/>
            <person name="Wang L."/>
            <person name="Wang W."/>
            <person name="Shao Z."/>
        </authorList>
    </citation>
    <scope>NUCLEOTIDE SEQUENCE [LARGE SCALE GENOMIC DNA]</scope>
    <source>
        <strain evidence="1 2">10-D-4</strain>
    </source>
</reference>
<dbReference type="GO" id="GO:0042802">
    <property type="term" value="F:identical protein binding"/>
    <property type="evidence" value="ECO:0007669"/>
    <property type="project" value="InterPro"/>
</dbReference>
<dbReference type="InterPro" id="IPR011717">
    <property type="entry name" value="TPR-4"/>
</dbReference>
<dbReference type="AlphaFoldDB" id="K2LAK4"/>
<dbReference type="GO" id="GO:0006508">
    <property type="term" value="P:proteolysis"/>
    <property type="evidence" value="ECO:0007669"/>
    <property type="project" value="UniProtKB-KW"/>
</dbReference>
<comment type="caution">
    <text evidence="1">The sequence shown here is derived from an EMBL/GenBank/DDBJ whole genome shotgun (WGS) entry which is preliminary data.</text>
</comment>
<keyword evidence="2" id="KW-1185">Reference proteome</keyword>
<dbReference type="SUPFAM" id="SSF48452">
    <property type="entry name" value="TPR-like"/>
    <property type="match status" value="1"/>
</dbReference>
<keyword evidence="1" id="KW-0645">Protease</keyword>
<dbReference type="Proteomes" id="UP000014115">
    <property type="component" value="Unassembled WGS sequence"/>
</dbReference>
<evidence type="ECO:0000313" key="2">
    <source>
        <dbReference type="Proteomes" id="UP000014115"/>
    </source>
</evidence>
<protein>
    <submittedName>
        <fullName evidence="1">Zn-dependent HtpX-like protease</fullName>
    </submittedName>
</protein>
<dbReference type="Pfam" id="PF14559">
    <property type="entry name" value="TPR_19"/>
    <property type="match status" value="1"/>
</dbReference>
<proteinExistence type="predicted"/>
<name>K2LAK4_9GAMM</name>
<dbReference type="eggNOG" id="COG4783">
    <property type="taxonomic scope" value="Bacteria"/>
</dbReference>
<dbReference type="Gene3D" id="1.25.40.10">
    <property type="entry name" value="Tetratricopeptide repeat domain"/>
    <property type="match status" value="1"/>
</dbReference>
<dbReference type="Pfam" id="PF07721">
    <property type="entry name" value="TPR_4"/>
    <property type="match status" value="1"/>
</dbReference>
<dbReference type="EMBL" id="AMRG01000002">
    <property type="protein sequence ID" value="EKE86860.1"/>
    <property type="molecule type" value="Genomic_DNA"/>
</dbReference>
<keyword evidence="1" id="KW-0378">Hydrolase</keyword>
<evidence type="ECO:0000313" key="1">
    <source>
        <dbReference type="EMBL" id="EKE86860.1"/>
    </source>
</evidence>
<dbReference type="GO" id="GO:0008233">
    <property type="term" value="F:peptidase activity"/>
    <property type="evidence" value="ECO:0007669"/>
    <property type="project" value="UniProtKB-KW"/>
</dbReference>
<dbReference type="STRING" id="740709.A10D4_01422"/>
<accession>K2LAK4</accession>
<dbReference type="InterPro" id="IPR011990">
    <property type="entry name" value="TPR-like_helical_dom_sf"/>
</dbReference>
<dbReference type="PATRIC" id="fig|740709.3.peg.285"/>
<organism evidence="1 2">
    <name type="scientific">Idiomarina xiamenensis 10-D-4</name>
    <dbReference type="NCBI Taxonomy" id="740709"/>
    <lineage>
        <taxon>Bacteria</taxon>
        <taxon>Pseudomonadati</taxon>
        <taxon>Pseudomonadota</taxon>
        <taxon>Gammaproteobacteria</taxon>
        <taxon>Alteromonadales</taxon>
        <taxon>Idiomarinaceae</taxon>
        <taxon>Idiomarina</taxon>
    </lineage>
</organism>
<gene>
    <name evidence="1" type="ORF">A10D4_01422</name>
</gene>